<reference evidence="1 2" key="1">
    <citation type="submission" date="2016-05" db="EMBL/GenBank/DDBJ databases">
        <title>Microbial solvent formation.</title>
        <authorList>
            <person name="Poehlein A."/>
            <person name="Montoya Solano J.D."/>
            <person name="Flitsch S."/>
            <person name="Krabben P."/>
            <person name="Duerre P."/>
            <person name="Daniel R."/>
        </authorList>
    </citation>
    <scope>NUCLEOTIDE SEQUENCE [LARGE SCALE GENOMIC DNA]</scope>
    <source>
        <strain evidence="1 2">DSM 2619</strain>
    </source>
</reference>
<dbReference type="AlphaFoldDB" id="A0A1S8T029"/>
<accession>A0A1S8T029</accession>
<evidence type="ECO:0000313" key="1">
    <source>
        <dbReference type="EMBL" id="OOM71126.1"/>
    </source>
</evidence>
<keyword evidence="2" id="KW-1185">Reference proteome</keyword>
<name>A0A1S8T029_9CLOT</name>
<sequence length="73" mass="8225">MIISGDASSIETKTMRWSGAGGGISPGLSKRCRARVNMCLYEEYDSTYQKIIAATYRTLYKGVEIKSYNIYEK</sequence>
<evidence type="ECO:0000313" key="2">
    <source>
        <dbReference type="Proteomes" id="UP000190890"/>
    </source>
</evidence>
<dbReference type="EMBL" id="LZZM01000234">
    <property type="protein sequence ID" value="OOM71126.1"/>
    <property type="molecule type" value="Genomic_DNA"/>
</dbReference>
<comment type="caution">
    <text evidence="1">The sequence shown here is derived from an EMBL/GenBank/DDBJ whole genome shotgun (WGS) entry which is preliminary data.</text>
</comment>
<dbReference type="RefSeq" id="WP_158078839.1">
    <property type="nucleotide sequence ID" value="NZ_LZZM01000234.1"/>
</dbReference>
<gene>
    <name evidence="1" type="ORF">CLPUN_51180</name>
</gene>
<organism evidence="1 2">
    <name type="scientific">Clostridium puniceum</name>
    <dbReference type="NCBI Taxonomy" id="29367"/>
    <lineage>
        <taxon>Bacteria</taxon>
        <taxon>Bacillati</taxon>
        <taxon>Bacillota</taxon>
        <taxon>Clostridia</taxon>
        <taxon>Eubacteriales</taxon>
        <taxon>Clostridiaceae</taxon>
        <taxon>Clostridium</taxon>
    </lineage>
</organism>
<protein>
    <submittedName>
        <fullName evidence="1">Uncharacterized protein</fullName>
    </submittedName>
</protein>
<proteinExistence type="predicted"/>
<dbReference type="Proteomes" id="UP000190890">
    <property type="component" value="Unassembled WGS sequence"/>
</dbReference>